<feature type="signal peptide" evidence="1">
    <location>
        <begin position="1"/>
        <end position="18"/>
    </location>
</feature>
<sequence>MKRNLVALVLLVAGAAAADPARVSSPPVTLDHPLLAPLIEAQSFDCSNRSCTQLNSCAEACHKLLVCGQRQRDGDNDGIPCENLCSRRC</sequence>
<reference evidence="3 4" key="1">
    <citation type="submission" date="2013-01" db="EMBL/GenBank/DDBJ databases">
        <authorList>
            <person name="Fiebig A."/>
            <person name="Goeker M."/>
            <person name="Klenk H.-P.P."/>
        </authorList>
    </citation>
    <scope>NUCLEOTIDE SEQUENCE [LARGE SCALE GENOMIC DNA]</scope>
    <source>
        <strain evidence="3 4">DSM 24838</strain>
    </source>
</reference>
<feature type="chain" id="PRO_5002217576" evidence="1">
    <location>
        <begin position="19"/>
        <end position="89"/>
    </location>
</feature>
<accession>A0A0D0NHT2</accession>
<keyword evidence="4" id="KW-1185">Reference proteome</keyword>
<organism evidence="3 4">
    <name type="scientific">Wenxinia marina DSM 24838</name>
    <dbReference type="NCBI Taxonomy" id="1123501"/>
    <lineage>
        <taxon>Bacteria</taxon>
        <taxon>Pseudomonadati</taxon>
        <taxon>Pseudomonadota</taxon>
        <taxon>Alphaproteobacteria</taxon>
        <taxon>Rhodobacterales</taxon>
        <taxon>Roseobacteraceae</taxon>
        <taxon>Wenxinia</taxon>
    </lineage>
</organism>
<dbReference type="Proteomes" id="UP000035100">
    <property type="component" value="Unassembled WGS sequence"/>
</dbReference>
<dbReference type="EMBL" id="AONG01000019">
    <property type="protein sequence ID" value="KIQ67910.1"/>
    <property type="molecule type" value="Genomic_DNA"/>
</dbReference>
<gene>
    <name evidence="3" type="ORF">Wenmar_03641</name>
</gene>
<evidence type="ECO:0000256" key="1">
    <source>
        <dbReference type="SAM" id="SignalP"/>
    </source>
</evidence>
<evidence type="ECO:0000313" key="4">
    <source>
        <dbReference type="Proteomes" id="UP000035100"/>
    </source>
</evidence>
<dbReference type="AlphaFoldDB" id="A0A0D0NHT2"/>
<name>A0A0D0NHT2_9RHOB</name>
<dbReference type="STRING" id="1123501.Wenmar_03641"/>
<comment type="caution">
    <text evidence="3">The sequence shown here is derived from an EMBL/GenBank/DDBJ whole genome shotgun (WGS) entry which is preliminary data.</text>
</comment>
<evidence type="ECO:0000313" key="3">
    <source>
        <dbReference type="EMBL" id="KIQ67910.1"/>
    </source>
</evidence>
<proteinExistence type="predicted"/>
<dbReference type="OrthoDB" id="9805504at2"/>
<dbReference type="Pfam" id="PF05901">
    <property type="entry name" value="Excalibur"/>
    <property type="match status" value="1"/>
</dbReference>
<protein>
    <submittedName>
        <fullName evidence="3">Excalibur calcium-binding domain protein</fullName>
    </submittedName>
</protein>
<keyword evidence="1" id="KW-0732">Signal</keyword>
<evidence type="ECO:0000259" key="2">
    <source>
        <dbReference type="Pfam" id="PF05901"/>
    </source>
</evidence>
<dbReference type="RefSeq" id="WP_018302127.1">
    <property type="nucleotide sequence ID" value="NZ_KB902281.1"/>
</dbReference>
<dbReference type="InterPro" id="IPR008613">
    <property type="entry name" value="Excalibur_Ca-bd_domain"/>
</dbReference>
<feature type="domain" description="Excalibur calcium-binding" evidence="2">
    <location>
        <begin position="49"/>
        <end position="82"/>
    </location>
</feature>